<dbReference type="PANTHER" id="PTHR11530:SF16">
    <property type="entry name" value="D-AMINO ACID OXIDASE (AFU_ORTHOLOGUE AFUA_5G11290)"/>
    <property type="match status" value="1"/>
</dbReference>
<dbReference type="EMBL" id="JAPEUX010000006">
    <property type="protein sequence ID" value="KAJ4350320.1"/>
    <property type="molecule type" value="Genomic_DNA"/>
</dbReference>
<feature type="domain" description="FAD dependent oxidoreductase" evidence="11">
    <location>
        <begin position="51"/>
        <end position="271"/>
    </location>
</feature>
<dbReference type="InterPro" id="IPR006181">
    <property type="entry name" value="D-amino_acid_oxidase_CS"/>
</dbReference>
<evidence type="ECO:0000256" key="1">
    <source>
        <dbReference type="ARBA" id="ARBA00001974"/>
    </source>
</evidence>
<dbReference type="GO" id="GO:0005782">
    <property type="term" value="C:peroxisomal matrix"/>
    <property type="evidence" value="ECO:0007669"/>
    <property type="project" value="UniProtKB-SubCell"/>
</dbReference>
<comment type="similarity">
    <text evidence="3">Belongs to the DAMOX/DASOX family.</text>
</comment>
<evidence type="ECO:0000256" key="6">
    <source>
        <dbReference type="ARBA" id="ARBA00023002"/>
    </source>
</evidence>
<evidence type="ECO:0000256" key="10">
    <source>
        <dbReference type="PIRSR" id="PIRSR000189-1"/>
    </source>
</evidence>
<dbReference type="SUPFAM" id="SSF54373">
    <property type="entry name" value="FAD-linked reductases, C-terminal domain"/>
    <property type="match status" value="1"/>
</dbReference>
<comment type="subcellular location">
    <subcellularLocation>
        <location evidence="2">Peroxisome matrix</location>
    </subcellularLocation>
</comment>
<evidence type="ECO:0000313" key="12">
    <source>
        <dbReference type="EMBL" id="KAJ4350320.1"/>
    </source>
</evidence>
<feature type="binding site" evidence="10">
    <location>
        <position position="120"/>
    </location>
    <ligand>
        <name>FAD</name>
        <dbReference type="ChEBI" id="CHEBI:57692"/>
    </ligand>
</feature>
<evidence type="ECO:0000259" key="11">
    <source>
        <dbReference type="Pfam" id="PF01266"/>
    </source>
</evidence>
<dbReference type="GO" id="GO:0071949">
    <property type="term" value="F:FAD binding"/>
    <property type="evidence" value="ECO:0007669"/>
    <property type="project" value="InterPro"/>
</dbReference>
<dbReference type="FunFam" id="3.30.9.10:FF:000018">
    <property type="entry name" value="D-amino acid oxidase, putative"/>
    <property type="match status" value="1"/>
</dbReference>
<evidence type="ECO:0000256" key="4">
    <source>
        <dbReference type="ARBA" id="ARBA00022630"/>
    </source>
</evidence>
<dbReference type="Proteomes" id="UP001140513">
    <property type="component" value="Unassembled WGS sequence"/>
</dbReference>
<feature type="binding site" evidence="10">
    <location>
        <position position="167"/>
    </location>
    <ligand>
        <name>D-dopa</name>
        <dbReference type="ChEBI" id="CHEBI:149689"/>
    </ligand>
</feature>
<comment type="cofactor">
    <cofactor evidence="1 10">
        <name>FAD</name>
        <dbReference type="ChEBI" id="CHEBI:57692"/>
    </cofactor>
</comment>
<dbReference type="EC" id="1.4.3.3" evidence="8"/>
<evidence type="ECO:0000256" key="3">
    <source>
        <dbReference type="ARBA" id="ARBA00006730"/>
    </source>
</evidence>
<comment type="caution">
    <text evidence="12">The sequence shown here is derived from an EMBL/GenBank/DDBJ whole genome shotgun (WGS) entry which is preliminary data.</text>
</comment>
<name>A0A9W8XH80_9PLEO</name>
<dbReference type="InterPro" id="IPR006076">
    <property type="entry name" value="FAD-dep_OxRdtase"/>
</dbReference>
<proteinExistence type="inferred from homology"/>
<keyword evidence="7" id="KW-0576">Peroxisome</keyword>
<feature type="binding site" evidence="10">
    <location>
        <position position="230"/>
    </location>
    <ligand>
        <name>D-dopa</name>
        <dbReference type="ChEBI" id="CHEBI:149689"/>
    </ligand>
</feature>
<keyword evidence="6 12" id="KW-0560">Oxidoreductase</keyword>
<evidence type="ECO:0000256" key="9">
    <source>
        <dbReference type="ARBA" id="ARBA00049547"/>
    </source>
</evidence>
<dbReference type="SUPFAM" id="SSF51971">
    <property type="entry name" value="Nucleotide-binding domain"/>
    <property type="match status" value="1"/>
</dbReference>
<dbReference type="PANTHER" id="PTHR11530">
    <property type="entry name" value="D-AMINO ACID OXIDASE"/>
    <property type="match status" value="1"/>
</dbReference>
<dbReference type="PROSITE" id="PS00677">
    <property type="entry name" value="DAO"/>
    <property type="match status" value="1"/>
</dbReference>
<dbReference type="Pfam" id="PF01266">
    <property type="entry name" value="DAO"/>
    <property type="match status" value="1"/>
</dbReference>
<keyword evidence="13" id="KW-1185">Reference proteome</keyword>
<keyword evidence="4" id="KW-0285">Flavoprotein</keyword>
<sequence length="284" mass="30297">MPGDYDIEYASPWAGANYMPRAKDVGSATADWFAELLSPNPWFKDVVPNFRVLPKDSLAPGIDSATSFTSVCINTAIYLPWLVSQCLNNGVIFKRATFKHIREAAHFAPLGKANIVINCTGLGASLLGGVEDKTVVPARGQIVVVRNDAGKMMDFSGTDDGDGDACYIMTRAAGGGTILGGCYQKGNWESQVDPNLAVRIMKRAVAACPTLTGGKGIENLDIIRHGVGLRPVREGGTRVEKERIEGMWVVHNYGAGGAGYQSSYGCASNAVDLVEEILAPVSRL</sequence>
<dbReference type="OrthoDB" id="409956at2759"/>
<dbReference type="RefSeq" id="XP_056069250.1">
    <property type="nucleotide sequence ID" value="XM_056217694.1"/>
</dbReference>
<protein>
    <recommendedName>
        <fullName evidence="8">D-amino-acid oxidase</fullName>
        <ecNumber evidence="8">1.4.3.3</ecNumber>
    </recommendedName>
</protein>
<dbReference type="AlphaFoldDB" id="A0A9W8XH80"/>
<gene>
    <name evidence="12" type="primary">DAO1</name>
    <name evidence="12" type="ORF">N0V89_008941</name>
</gene>
<comment type="catalytic activity">
    <reaction evidence="9">
        <text>a D-alpha-amino acid + O2 + H2O = a 2-oxocarboxylate + H2O2 + NH4(+)</text>
        <dbReference type="Rhea" id="RHEA:21816"/>
        <dbReference type="ChEBI" id="CHEBI:15377"/>
        <dbReference type="ChEBI" id="CHEBI:15379"/>
        <dbReference type="ChEBI" id="CHEBI:16240"/>
        <dbReference type="ChEBI" id="CHEBI:28938"/>
        <dbReference type="ChEBI" id="CHEBI:35179"/>
        <dbReference type="ChEBI" id="CHEBI:59871"/>
        <dbReference type="EC" id="1.4.3.3"/>
    </reaction>
    <physiologicalReaction direction="left-to-right" evidence="9">
        <dbReference type="Rhea" id="RHEA:21817"/>
    </physiologicalReaction>
</comment>
<evidence type="ECO:0000313" key="13">
    <source>
        <dbReference type="Proteomes" id="UP001140513"/>
    </source>
</evidence>
<dbReference type="PIRSF" id="PIRSF000189">
    <property type="entry name" value="D-aa_oxidase"/>
    <property type="match status" value="1"/>
</dbReference>
<evidence type="ECO:0000256" key="7">
    <source>
        <dbReference type="ARBA" id="ARBA00023140"/>
    </source>
</evidence>
<evidence type="ECO:0000256" key="5">
    <source>
        <dbReference type="ARBA" id="ARBA00022827"/>
    </source>
</evidence>
<evidence type="ECO:0000256" key="8">
    <source>
        <dbReference type="ARBA" id="ARBA00039101"/>
    </source>
</evidence>
<reference evidence="12" key="1">
    <citation type="submission" date="2022-10" db="EMBL/GenBank/DDBJ databases">
        <title>Tapping the CABI collections for fungal endophytes: first genome assemblies for Collariella, Neodidymelliopsis, Ascochyta clinopodiicola, Didymella pomorum, Didymosphaeria variabile, Neocosmospora piperis and Neocucurbitaria cava.</title>
        <authorList>
            <person name="Hill R."/>
        </authorList>
    </citation>
    <scope>NUCLEOTIDE SEQUENCE</scope>
    <source>
        <strain evidence="12">IMI 356815</strain>
    </source>
</reference>
<keyword evidence="5 10" id="KW-0274">FAD</keyword>
<dbReference type="GeneID" id="80912471"/>
<accession>A0A9W8XH80</accession>
<dbReference type="InterPro" id="IPR023209">
    <property type="entry name" value="DAO"/>
</dbReference>
<dbReference type="GO" id="GO:0003884">
    <property type="term" value="F:D-amino-acid oxidase activity"/>
    <property type="evidence" value="ECO:0007669"/>
    <property type="project" value="UniProtKB-EC"/>
</dbReference>
<evidence type="ECO:0000256" key="2">
    <source>
        <dbReference type="ARBA" id="ARBA00004253"/>
    </source>
</evidence>
<organism evidence="12 13">
    <name type="scientific">Didymosphaeria variabile</name>
    <dbReference type="NCBI Taxonomy" id="1932322"/>
    <lineage>
        <taxon>Eukaryota</taxon>
        <taxon>Fungi</taxon>
        <taxon>Dikarya</taxon>
        <taxon>Ascomycota</taxon>
        <taxon>Pezizomycotina</taxon>
        <taxon>Dothideomycetes</taxon>
        <taxon>Pleosporomycetidae</taxon>
        <taxon>Pleosporales</taxon>
        <taxon>Massarineae</taxon>
        <taxon>Didymosphaeriaceae</taxon>
        <taxon>Didymosphaeria</taxon>
    </lineage>
</organism>
<dbReference type="GO" id="GO:0019478">
    <property type="term" value="P:D-amino acid catabolic process"/>
    <property type="evidence" value="ECO:0007669"/>
    <property type="project" value="TreeGrafter"/>
</dbReference>
<dbReference type="Gene3D" id="3.30.9.10">
    <property type="entry name" value="D-Amino Acid Oxidase, subunit A, domain 2"/>
    <property type="match status" value="1"/>
</dbReference>
<feature type="binding site" evidence="10">
    <location>
        <position position="257"/>
    </location>
    <ligand>
        <name>D-dopa</name>
        <dbReference type="ChEBI" id="CHEBI:149689"/>
    </ligand>
</feature>